<protein>
    <recommendedName>
        <fullName evidence="4">Flagellar assembly protein FliH</fullName>
    </recommendedName>
</protein>
<dbReference type="OrthoDB" id="6196089at2"/>
<evidence type="ECO:0000256" key="7">
    <source>
        <dbReference type="ARBA" id="ARBA00022795"/>
    </source>
</evidence>
<dbReference type="Pfam" id="PF02108">
    <property type="entry name" value="FliH"/>
    <property type="match status" value="1"/>
</dbReference>
<evidence type="ECO:0000313" key="12">
    <source>
        <dbReference type="EMBL" id="TXR53404.1"/>
    </source>
</evidence>
<dbReference type="GO" id="GO:0071973">
    <property type="term" value="P:bacterial-type flagellum-dependent cell motility"/>
    <property type="evidence" value="ECO:0007669"/>
    <property type="project" value="InterPro"/>
</dbReference>
<sequence>MSSTSNLTSRKSLGKNASTKAESVALPRWDRHGNLISSPKRPEAEVTVENVEEQVKLPTVAELEKITEQAYNEGFEQGYEQGMAQGQKKGLEQGYAEGFTKGETEGQTQGFDKGYEEALQKGELESQKKVDLFHSVADAMSQQLIQEETELKEAVLALSLRIAKQVLLEELAVNQEHIKRIVHAAVQALPNPDEKLVIYTNSADAELVRSIAEENWRVAENDNVASGGCQVKSDTSYVDYSIDRRFDTAVAQLMTLPSQPLSEQHKAPISEQPLADVLENTAAAQAELTDPQQPLVDTTEESTADSLSSDSSLNPEQESTLEQPSTASLNAQAEQEITDDVTEQQSAKNELAGDESAEHELAEDGSTEDYSASNEQADEEFVASEITVDTRDSQLNDSLESSINQEAESTTQEPISESSQEPIDQEPSVQEPSTQEPIDQVKHDQPD</sequence>
<dbReference type="EMBL" id="VKAD01000001">
    <property type="protein sequence ID" value="TXR53404.1"/>
    <property type="molecule type" value="Genomic_DNA"/>
</dbReference>
<keyword evidence="9" id="KW-1006">Bacterial flagellum protein export</keyword>
<evidence type="ECO:0000256" key="9">
    <source>
        <dbReference type="ARBA" id="ARBA00023225"/>
    </source>
</evidence>
<evidence type="ECO:0000256" key="8">
    <source>
        <dbReference type="ARBA" id="ARBA00022927"/>
    </source>
</evidence>
<dbReference type="GO" id="GO:0015031">
    <property type="term" value="P:protein transport"/>
    <property type="evidence" value="ECO:0007669"/>
    <property type="project" value="UniProtKB-KW"/>
</dbReference>
<feature type="compositionally biased region" description="Polar residues" evidence="10">
    <location>
        <begin position="1"/>
        <end position="21"/>
    </location>
</feature>
<dbReference type="InterPro" id="IPR051472">
    <property type="entry name" value="T3SS_Stator/FliH"/>
</dbReference>
<gene>
    <name evidence="12" type="ORF">FME95_02205</name>
</gene>
<feature type="region of interest" description="Disordered" evidence="10">
    <location>
        <begin position="287"/>
        <end position="447"/>
    </location>
</feature>
<comment type="function">
    <text evidence="1">Needed for flagellar regrowth and assembly.</text>
</comment>
<evidence type="ECO:0000256" key="10">
    <source>
        <dbReference type="SAM" id="MobiDB-lite"/>
    </source>
</evidence>
<keyword evidence="13" id="KW-1185">Reference proteome</keyword>
<evidence type="ECO:0000256" key="3">
    <source>
        <dbReference type="ARBA" id="ARBA00006602"/>
    </source>
</evidence>
<evidence type="ECO:0000313" key="13">
    <source>
        <dbReference type="Proteomes" id="UP000321764"/>
    </source>
</evidence>
<evidence type="ECO:0000256" key="5">
    <source>
        <dbReference type="ARBA" id="ARBA00022448"/>
    </source>
</evidence>
<comment type="subcellular location">
    <subcellularLocation>
        <location evidence="2">Cytoplasm</location>
    </subcellularLocation>
</comment>
<dbReference type="AlphaFoldDB" id="A0A5C8Z7W6"/>
<keyword evidence="7" id="KW-1005">Bacterial flagellum biogenesis</keyword>
<dbReference type="PANTHER" id="PTHR34982:SF1">
    <property type="entry name" value="FLAGELLAR ASSEMBLY PROTEIN FLIH"/>
    <property type="match status" value="1"/>
</dbReference>
<comment type="similarity">
    <text evidence="3">Belongs to the FliH family.</text>
</comment>
<dbReference type="SUPFAM" id="SSF160527">
    <property type="entry name" value="V-type ATPase subunit E-like"/>
    <property type="match status" value="1"/>
</dbReference>
<keyword evidence="5" id="KW-0813">Transport</keyword>
<dbReference type="GO" id="GO:0003774">
    <property type="term" value="F:cytoskeletal motor activity"/>
    <property type="evidence" value="ECO:0007669"/>
    <property type="project" value="InterPro"/>
</dbReference>
<proteinExistence type="inferred from homology"/>
<evidence type="ECO:0000256" key="4">
    <source>
        <dbReference type="ARBA" id="ARBA00016507"/>
    </source>
</evidence>
<organism evidence="12 13">
    <name type="scientific">Reinekea thalattae</name>
    <dbReference type="NCBI Taxonomy" id="2593301"/>
    <lineage>
        <taxon>Bacteria</taxon>
        <taxon>Pseudomonadati</taxon>
        <taxon>Pseudomonadota</taxon>
        <taxon>Gammaproteobacteria</taxon>
        <taxon>Oceanospirillales</taxon>
        <taxon>Saccharospirillaceae</taxon>
        <taxon>Reinekea</taxon>
    </lineage>
</organism>
<evidence type="ECO:0000259" key="11">
    <source>
        <dbReference type="Pfam" id="PF02108"/>
    </source>
</evidence>
<evidence type="ECO:0000256" key="6">
    <source>
        <dbReference type="ARBA" id="ARBA00022490"/>
    </source>
</evidence>
<name>A0A5C8Z7W6_9GAMM</name>
<feature type="region of interest" description="Disordered" evidence="10">
    <location>
        <begin position="1"/>
        <end position="49"/>
    </location>
</feature>
<accession>A0A5C8Z7W6</accession>
<reference evidence="12 13" key="1">
    <citation type="submission" date="2019-07" db="EMBL/GenBank/DDBJ databases">
        <title>Reinekea sp. strain SSH23 genome sequencing and assembly.</title>
        <authorList>
            <person name="Kim I."/>
        </authorList>
    </citation>
    <scope>NUCLEOTIDE SEQUENCE [LARGE SCALE GENOMIC DNA]</scope>
    <source>
        <strain evidence="12 13">SSH23</strain>
    </source>
</reference>
<feature type="domain" description="Flagellar assembly protein FliH/Type III secretion system HrpE" evidence="11">
    <location>
        <begin position="129"/>
        <end position="248"/>
    </location>
</feature>
<evidence type="ECO:0000256" key="1">
    <source>
        <dbReference type="ARBA" id="ARBA00003041"/>
    </source>
</evidence>
<feature type="compositionally biased region" description="Polar residues" evidence="10">
    <location>
        <begin position="314"/>
        <end position="335"/>
    </location>
</feature>
<dbReference type="Proteomes" id="UP000321764">
    <property type="component" value="Unassembled WGS sequence"/>
</dbReference>
<dbReference type="InterPro" id="IPR000563">
    <property type="entry name" value="Flag_FliH"/>
</dbReference>
<dbReference type="GO" id="GO:0009288">
    <property type="term" value="C:bacterial-type flagellum"/>
    <property type="evidence" value="ECO:0007669"/>
    <property type="project" value="InterPro"/>
</dbReference>
<dbReference type="PANTHER" id="PTHR34982">
    <property type="entry name" value="YOP PROTEINS TRANSLOCATION PROTEIN L"/>
    <property type="match status" value="1"/>
</dbReference>
<keyword evidence="6" id="KW-0963">Cytoplasm</keyword>
<dbReference type="RefSeq" id="WP_147712748.1">
    <property type="nucleotide sequence ID" value="NZ_VKAD01000001.1"/>
</dbReference>
<dbReference type="InterPro" id="IPR018035">
    <property type="entry name" value="Flagellar_FliH/T3SS_HrpE"/>
</dbReference>
<dbReference type="PRINTS" id="PR01003">
    <property type="entry name" value="FLGFLIH"/>
</dbReference>
<comment type="caution">
    <text evidence="12">The sequence shown here is derived from an EMBL/GenBank/DDBJ whole genome shotgun (WGS) entry which is preliminary data.</text>
</comment>
<evidence type="ECO:0000256" key="2">
    <source>
        <dbReference type="ARBA" id="ARBA00004496"/>
    </source>
</evidence>
<dbReference type="GO" id="GO:0044781">
    <property type="term" value="P:bacterial-type flagellum organization"/>
    <property type="evidence" value="ECO:0007669"/>
    <property type="project" value="UniProtKB-KW"/>
</dbReference>
<keyword evidence="8" id="KW-0653">Protein transport</keyword>
<dbReference type="GO" id="GO:0005829">
    <property type="term" value="C:cytosol"/>
    <property type="evidence" value="ECO:0007669"/>
    <property type="project" value="TreeGrafter"/>
</dbReference>
<feature type="compositionally biased region" description="Polar residues" evidence="10">
    <location>
        <begin position="395"/>
        <end position="437"/>
    </location>
</feature>
<feature type="compositionally biased region" description="Low complexity" evidence="10">
    <location>
        <begin position="304"/>
        <end position="313"/>
    </location>
</feature>